<reference evidence="3 4" key="1">
    <citation type="submission" date="2021-01" db="EMBL/GenBank/DDBJ databases">
        <title>Biogeographic distribution of Paracoccus.</title>
        <authorList>
            <person name="Hollensteiner J."/>
            <person name="Leineberger J."/>
            <person name="Brinkhoff T."/>
            <person name="Daniel R."/>
        </authorList>
    </citation>
    <scope>NUCLEOTIDE SEQUENCE [LARGE SCALE GENOMIC DNA]</scope>
    <source>
        <strain evidence="3 4">LMG25392</strain>
    </source>
</reference>
<keyword evidence="1" id="KW-1133">Transmembrane helix</keyword>
<feature type="chain" id="PRO_5045465891" evidence="2">
    <location>
        <begin position="25"/>
        <end position="164"/>
    </location>
</feature>
<organism evidence="3 4">
    <name type="scientific">Paracoccus stylophorae</name>
    <dbReference type="NCBI Taxonomy" id="659350"/>
    <lineage>
        <taxon>Bacteria</taxon>
        <taxon>Pseudomonadati</taxon>
        <taxon>Pseudomonadota</taxon>
        <taxon>Alphaproteobacteria</taxon>
        <taxon>Rhodobacterales</taxon>
        <taxon>Paracoccaceae</taxon>
        <taxon>Paracoccus</taxon>
    </lineage>
</organism>
<dbReference type="RefSeq" id="WP_272857385.1">
    <property type="nucleotide sequence ID" value="NZ_CP067134.1"/>
</dbReference>
<evidence type="ECO:0000256" key="2">
    <source>
        <dbReference type="SAM" id="SignalP"/>
    </source>
</evidence>
<keyword evidence="1" id="KW-0812">Transmembrane</keyword>
<keyword evidence="1" id="KW-0472">Membrane</keyword>
<dbReference type="EMBL" id="CP067134">
    <property type="protein sequence ID" value="WCR09275.1"/>
    <property type="molecule type" value="Genomic_DNA"/>
</dbReference>
<keyword evidence="2" id="KW-0732">Signal</keyword>
<protein>
    <submittedName>
        <fullName evidence="3">DUF2937 family protein</fullName>
    </submittedName>
</protein>
<evidence type="ECO:0000313" key="4">
    <source>
        <dbReference type="Proteomes" id="UP001218412"/>
    </source>
</evidence>
<sequence length="164" mass="17639">MIGALRLVTALACAAVLSQFPAFSDQYVQRLGGQVDALARVAADFDASARRAGLTRSQALADLTGSDFRDAHQADMRRSLARLDHARADLAMLRIAGPLERLLLPHRMRDPDTIAATWGDFRPALPLGVAGLGAAAIGFALGWLLTGVAGALLRRRRRDTLGWR</sequence>
<accession>A0ABY7SQH7</accession>
<dbReference type="Proteomes" id="UP001218412">
    <property type="component" value="Chromosome"/>
</dbReference>
<proteinExistence type="predicted"/>
<evidence type="ECO:0000256" key="1">
    <source>
        <dbReference type="SAM" id="Phobius"/>
    </source>
</evidence>
<dbReference type="Pfam" id="PF11157">
    <property type="entry name" value="DUF2937"/>
    <property type="match status" value="1"/>
</dbReference>
<gene>
    <name evidence="3" type="ORF">JHW45_09020</name>
</gene>
<feature type="signal peptide" evidence="2">
    <location>
        <begin position="1"/>
        <end position="24"/>
    </location>
</feature>
<feature type="transmembrane region" description="Helical" evidence="1">
    <location>
        <begin position="127"/>
        <end position="153"/>
    </location>
</feature>
<evidence type="ECO:0000313" key="3">
    <source>
        <dbReference type="EMBL" id="WCR09275.1"/>
    </source>
</evidence>
<keyword evidence="4" id="KW-1185">Reference proteome</keyword>
<name>A0ABY7SQH7_9RHOB</name>
<dbReference type="InterPro" id="IPR022584">
    <property type="entry name" value="DUF2937"/>
</dbReference>